<accession>A0A3B3TFX3</accession>
<dbReference type="SMART" id="SM00049">
    <property type="entry name" value="DEP"/>
    <property type="match status" value="2"/>
</dbReference>
<dbReference type="GeneTree" id="ENSGT00940000164411"/>
<dbReference type="SUPFAM" id="SSF46785">
    <property type="entry name" value="Winged helix' DNA-binding domain"/>
    <property type="match status" value="2"/>
</dbReference>
<feature type="domain" description="DEP" evidence="3">
    <location>
        <begin position="151"/>
        <end position="207"/>
    </location>
</feature>
<dbReference type="Proteomes" id="UP000261540">
    <property type="component" value="Unplaced"/>
</dbReference>
<dbReference type="Gene3D" id="1.10.10.10">
    <property type="entry name" value="Winged helix-like DNA-binding domain superfamily/Winged helix DNA-binding domain"/>
    <property type="match status" value="2"/>
</dbReference>
<dbReference type="InterPro" id="IPR000591">
    <property type="entry name" value="DEP_dom"/>
</dbReference>
<dbReference type="Pfam" id="PF17820">
    <property type="entry name" value="PDZ_6"/>
    <property type="match status" value="1"/>
</dbReference>
<dbReference type="InterPro" id="IPR051832">
    <property type="entry name" value="mTOR-Rac_regulators"/>
</dbReference>
<evidence type="ECO:0000259" key="3">
    <source>
        <dbReference type="PROSITE" id="PS50186"/>
    </source>
</evidence>
<dbReference type="AlphaFoldDB" id="A0A3B3TFX3"/>
<dbReference type="GO" id="GO:0005886">
    <property type="term" value="C:plasma membrane"/>
    <property type="evidence" value="ECO:0007669"/>
    <property type="project" value="TreeGrafter"/>
</dbReference>
<dbReference type="SMART" id="SM00228">
    <property type="entry name" value="PDZ"/>
    <property type="match status" value="1"/>
</dbReference>
<feature type="domain" description="PDZ" evidence="2">
    <location>
        <begin position="323"/>
        <end position="400"/>
    </location>
</feature>
<dbReference type="PANTHER" id="PTHR22829">
    <property type="entry name" value="DEP DOMAIN PROTEIN"/>
    <property type="match status" value="1"/>
</dbReference>
<evidence type="ECO:0000259" key="2">
    <source>
        <dbReference type="PROSITE" id="PS50106"/>
    </source>
</evidence>
<dbReference type="STRING" id="1676925.ENSPKIP00000041313"/>
<sequence length="401" mass="45583">MEKTGSSIHRKASAHQHKAEVRIAGEQLRLRLHDCKLIKDRRYHLRTYPNCFVAQELIDWLIAHKEAPDRSSAVRVMQFLMDHDIVHHVCDKQSTFKDAKLLYRFRKDDGTFPFNMEMKVFMRGQRLYEHLVSGKNSILQQQVEQGGVNRRVFAGCQLIDWLLQNGEADCRRQGIELCRALLEHGIIQHVEKKHHFFDSPLLYRFCINFRRQRRLAELLSEGGAGEASPAENDPLDSPFVLRKTPPEEEKSSFLSVQPSKEIRVTSTVHRGGVTSQQMTQDGYFPPSPLLPLPLTRCNPKSVLKRSVTREELMCPGAPFVRKVLTVVGDAVGWGFVVRGSPPCYVQAVEPGGPAATGGVKVRQFISQVNGRCVLHLDYRVVTRLVMMGPRTVVLEVMEPLD</sequence>
<dbReference type="SUPFAM" id="SSF50156">
    <property type="entry name" value="PDZ domain-like"/>
    <property type="match status" value="1"/>
</dbReference>
<evidence type="ECO:0000313" key="5">
    <source>
        <dbReference type="Proteomes" id="UP000261540"/>
    </source>
</evidence>
<dbReference type="PROSITE" id="PS50186">
    <property type="entry name" value="DEP"/>
    <property type="match status" value="2"/>
</dbReference>
<dbReference type="GeneID" id="111839835"/>
<organism evidence="4 5">
    <name type="scientific">Paramormyrops kingsleyae</name>
    <dbReference type="NCBI Taxonomy" id="1676925"/>
    <lineage>
        <taxon>Eukaryota</taxon>
        <taxon>Metazoa</taxon>
        <taxon>Chordata</taxon>
        <taxon>Craniata</taxon>
        <taxon>Vertebrata</taxon>
        <taxon>Euteleostomi</taxon>
        <taxon>Actinopterygii</taxon>
        <taxon>Neopterygii</taxon>
        <taxon>Teleostei</taxon>
        <taxon>Osteoglossocephala</taxon>
        <taxon>Osteoglossomorpha</taxon>
        <taxon>Osteoglossiformes</taxon>
        <taxon>Mormyridae</taxon>
        <taxon>Paramormyrops</taxon>
    </lineage>
</organism>
<dbReference type="GO" id="GO:0005085">
    <property type="term" value="F:guanyl-nucleotide exchange factor activity"/>
    <property type="evidence" value="ECO:0007669"/>
    <property type="project" value="TreeGrafter"/>
</dbReference>
<keyword evidence="5" id="KW-1185">Reference proteome</keyword>
<dbReference type="InterPro" id="IPR001478">
    <property type="entry name" value="PDZ"/>
</dbReference>
<dbReference type="InterPro" id="IPR041489">
    <property type="entry name" value="PDZ_6"/>
</dbReference>
<proteinExistence type="predicted"/>
<name>A0A3B3TFX3_9TELE</name>
<dbReference type="GO" id="GO:0005096">
    <property type="term" value="F:GTPase activator activity"/>
    <property type="evidence" value="ECO:0007669"/>
    <property type="project" value="TreeGrafter"/>
</dbReference>
<evidence type="ECO:0000256" key="1">
    <source>
        <dbReference type="SAM" id="MobiDB-lite"/>
    </source>
</evidence>
<protein>
    <submittedName>
        <fullName evidence="4">Si:dkeyp-97e7.9</fullName>
    </submittedName>
</protein>
<feature type="region of interest" description="Disordered" evidence="1">
    <location>
        <begin position="223"/>
        <end position="242"/>
    </location>
</feature>
<dbReference type="RefSeq" id="XP_023659873.1">
    <property type="nucleotide sequence ID" value="XM_023804105.2"/>
</dbReference>
<dbReference type="GO" id="GO:0007186">
    <property type="term" value="P:G protein-coupled receptor signaling pathway"/>
    <property type="evidence" value="ECO:0007669"/>
    <property type="project" value="TreeGrafter"/>
</dbReference>
<dbReference type="GO" id="GO:0035556">
    <property type="term" value="P:intracellular signal transduction"/>
    <property type="evidence" value="ECO:0007669"/>
    <property type="project" value="InterPro"/>
</dbReference>
<dbReference type="PROSITE" id="PS50106">
    <property type="entry name" value="PDZ"/>
    <property type="match status" value="1"/>
</dbReference>
<evidence type="ECO:0000313" key="4">
    <source>
        <dbReference type="Ensembl" id="ENSPKIP00000041313.1"/>
    </source>
</evidence>
<feature type="domain" description="DEP" evidence="3">
    <location>
        <begin position="24"/>
        <end position="107"/>
    </location>
</feature>
<dbReference type="InterPro" id="IPR036034">
    <property type="entry name" value="PDZ_sf"/>
</dbReference>
<dbReference type="Ensembl" id="ENSPKIT00000022348.1">
    <property type="protein sequence ID" value="ENSPKIP00000041313.1"/>
    <property type="gene ID" value="ENSPKIG00000017919.1"/>
</dbReference>
<dbReference type="PANTHER" id="PTHR22829:SF7">
    <property type="entry name" value="DEP DOMAIN-CONTAINING MTOR-INTERACTING PROTEIN"/>
    <property type="match status" value="1"/>
</dbReference>
<dbReference type="Pfam" id="PF00610">
    <property type="entry name" value="DEP"/>
    <property type="match status" value="2"/>
</dbReference>
<reference evidence="4" key="2">
    <citation type="submission" date="2025-09" db="UniProtKB">
        <authorList>
            <consortium name="Ensembl"/>
        </authorList>
    </citation>
    <scope>IDENTIFICATION</scope>
</reference>
<dbReference type="InterPro" id="IPR036390">
    <property type="entry name" value="WH_DNA-bd_sf"/>
</dbReference>
<dbReference type="InterPro" id="IPR036388">
    <property type="entry name" value="WH-like_DNA-bd_sf"/>
</dbReference>
<dbReference type="GO" id="GO:0023051">
    <property type="term" value="P:regulation of signaling"/>
    <property type="evidence" value="ECO:0007669"/>
    <property type="project" value="TreeGrafter"/>
</dbReference>
<reference evidence="4" key="1">
    <citation type="submission" date="2025-08" db="UniProtKB">
        <authorList>
            <consortium name="Ensembl"/>
        </authorList>
    </citation>
    <scope>IDENTIFICATION</scope>
</reference>
<dbReference type="Gene3D" id="2.30.42.10">
    <property type="match status" value="1"/>
</dbReference>